<protein>
    <submittedName>
        <fullName evidence="1">Uncharacterized protein</fullName>
    </submittedName>
</protein>
<dbReference type="AlphaFoldDB" id="A0AAE0G1N2"/>
<sequence>MSFKYLLAQLLLNPCSVGRTGRRASPSSKKVAFHRDTGHAMPYCQNAACAKQRARHWHRDCCPNGGKGGVPAHSFSNEGIENSVFTARFQRAIDNHDAEEFDALCVLAGGKPDIVSYISACSFCEGEGECLVTAAVDEFTVMAQEATEDRIHINIFTASAPPPP</sequence>
<evidence type="ECO:0000313" key="1">
    <source>
        <dbReference type="EMBL" id="KAK3269757.1"/>
    </source>
</evidence>
<evidence type="ECO:0000313" key="2">
    <source>
        <dbReference type="Proteomes" id="UP001190700"/>
    </source>
</evidence>
<keyword evidence="2" id="KW-1185">Reference proteome</keyword>
<name>A0AAE0G1N2_9CHLO</name>
<proteinExistence type="predicted"/>
<comment type="caution">
    <text evidence="1">The sequence shown here is derived from an EMBL/GenBank/DDBJ whole genome shotgun (WGS) entry which is preliminary data.</text>
</comment>
<accession>A0AAE0G1N2</accession>
<reference evidence="1 2" key="1">
    <citation type="journal article" date="2015" name="Genome Biol. Evol.">
        <title>Comparative Genomics of a Bacterivorous Green Alga Reveals Evolutionary Causalities and Consequences of Phago-Mixotrophic Mode of Nutrition.</title>
        <authorList>
            <person name="Burns J.A."/>
            <person name="Paasch A."/>
            <person name="Narechania A."/>
            <person name="Kim E."/>
        </authorList>
    </citation>
    <scope>NUCLEOTIDE SEQUENCE [LARGE SCALE GENOMIC DNA]</scope>
    <source>
        <strain evidence="1 2">PLY_AMNH</strain>
    </source>
</reference>
<organism evidence="1 2">
    <name type="scientific">Cymbomonas tetramitiformis</name>
    <dbReference type="NCBI Taxonomy" id="36881"/>
    <lineage>
        <taxon>Eukaryota</taxon>
        <taxon>Viridiplantae</taxon>
        <taxon>Chlorophyta</taxon>
        <taxon>Pyramimonadophyceae</taxon>
        <taxon>Pyramimonadales</taxon>
        <taxon>Pyramimonadaceae</taxon>
        <taxon>Cymbomonas</taxon>
    </lineage>
</organism>
<dbReference type="EMBL" id="LGRX02010758">
    <property type="protein sequence ID" value="KAK3269757.1"/>
    <property type="molecule type" value="Genomic_DNA"/>
</dbReference>
<dbReference type="Proteomes" id="UP001190700">
    <property type="component" value="Unassembled WGS sequence"/>
</dbReference>
<gene>
    <name evidence="1" type="ORF">CYMTET_21814</name>
</gene>